<dbReference type="Proteomes" id="UP000267430">
    <property type="component" value="Unassembled WGS sequence"/>
</dbReference>
<keyword evidence="3" id="KW-1185">Reference proteome</keyword>
<protein>
    <submittedName>
        <fullName evidence="2">Transposase</fullName>
    </submittedName>
</protein>
<organism evidence="2 3">
    <name type="scientific">Peribacillus cavernae</name>
    <dbReference type="NCBI Taxonomy" id="1674310"/>
    <lineage>
        <taxon>Bacteria</taxon>
        <taxon>Bacillati</taxon>
        <taxon>Bacillota</taxon>
        <taxon>Bacilli</taxon>
        <taxon>Bacillales</taxon>
        <taxon>Bacillaceae</taxon>
        <taxon>Peribacillus</taxon>
    </lineage>
</organism>
<gene>
    <name evidence="2" type="ORF">ELQ35_01530</name>
</gene>
<accession>A0A3S0VIL0</accession>
<feature type="domain" description="Transposase DDE" evidence="1">
    <location>
        <begin position="319"/>
        <end position="433"/>
    </location>
</feature>
<evidence type="ECO:0000313" key="3">
    <source>
        <dbReference type="Proteomes" id="UP000267430"/>
    </source>
</evidence>
<evidence type="ECO:0000313" key="2">
    <source>
        <dbReference type="EMBL" id="RUQ32794.1"/>
    </source>
</evidence>
<evidence type="ECO:0000259" key="1">
    <source>
        <dbReference type="Pfam" id="PF13751"/>
    </source>
</evidence>
<comment type="caution">
    <text evidence="2">The sequence shown here is derived from an EMBL/GenBank/DDBJ whole genome shotgun (WGS) entry which is preliminary data.</text>
</comment>
<dbReference type="OrthoDB" id="2818868at2"/>
<sequence>MLFIFQNTLSPIRSFSCLLLRLLSISHGKLYFLPMSKNSSKHASNITRKILRKGKKSYKNMFCLICLAPHQFRDPKGRKGTRFYPLLKAFLLAPLLHIEVMVSTVHAQVEANPAYAALCGFSSIPSIRTFERFDQIMIETGLWEKVRKMTVFQNFEQGVIEKEAVVAVDTSHIEAEATLNATRKTCDHPEPCECPKVPTDDNVGLVRKSNTVSYIGHKASVVCGVHSELPSTRTIFKGNRSDAVTLEETLKDVLEDVPYIAKSIQYVTADGVYQNGNNQTLCKEILEAKLIAPINPRNRKEKPLDVRGMQKLTSYGVPVCMSGHQMKLKGLDTTNNQYIWVCPVFNEKYQKEGLTCSSACHTECCSQAKSGRTIRIDQETTPQIDPEFPQHLASFQKIYKERTAIERVFAQLKDGLSMRRVHKRGKKAVEAHMDRCITISHMLAYISVMETGTLYRGWTKLSA</sequence>
<proteinExistence type="predicted"/>
<dbReference type="EMBL" id="RYZZ01000001">
    <property type="protein sequence ID" value="RUQ32794.1"/>
    <property type="molecule type" value="Genomic_DNA"/>
</dbReference>
<dbReference type="InterPro" id="IPR025668">
    <property type="entry name" value="Tnp_DDE_dom"/>
</dbReference>
<name>A0A3S0VIL0_9BACI</name>
<reference evidence="2 3" key="1">
    <citation type="submission" date="2018-12" db="EMBL/GenBank/DDBJ databases">
        <title>Bacillus chawlae sp. nov., Bacillus glennii sp. nov., and Bacillus saganii sp. nov. Isolated from the Vehicle Assembly Building at Kennedy Space Center where the Viking Spacecraft were Assembled.</title>
        <authorList>
            <person name="Seuylemezian A."/>
            <person name="Vaishampayan P."/>
        </authorList>
    </citation>
    <scope>NUCLEOTIDE SEQUENCE [LARGE SCALE GENOMIC DNA]</scope>
    <source>
        <strain evidence="2 3">L5</strain>
    </source>
</reference>
<dbReference type="AlphaFoldDB" id="A0A3S0VIL0"/>
<dbReference type="Pfam" id="PF13751">
    <property type="entry name" value="DDE_Tnp_1_6"/>
    <property type="match status" value="1"/>
</dbReference>